<dbReference type="EMBL" id="FQUT01000008">
    <property type="protein sequence ID" value="SHF91576.1"/>
    <property type="molecule type" value="Genomic_DNA"/>
</dbReference>
<reference evidence="2" key="1">
    <citation type="submission" date="2016-11" db="EMBL/GenBank/DDBJ databases">
        <authorList>
            <person name="Varghese N."/>
            <person name="Submissions S."/>
        </authorList>
    </citation>
    <scope>NUCLEOTIDE SEQUENCE [LARGE SCALE GENOMIC DNA]</scope>
    <source>
        <strain evidence="2">DSM 27619</strain>
    </source>
</reference>
<dbReference type="Proteomes" id="UP000184518">
    <property type="component" value="Unassembled WGS sequence"/>
</dbReference>
<protein>
    <submittedName>
        <fullName evidence="1">Uncharacterized protein</fullName>
    </submittedName>
</protein>
<keyword evidence="2" id="KW-1185">Reference proteome</keyword>
<organism evidence="1 2">
    <name type="scientific">Chryseobacterium arachidis</name>
    <dbReference type="NCBI Taxonomy" id="1416778"/>
    <lineage>
        <taxon>Bacteria</taxon>
        <taxon>Pseudomonadati</taxon>
        <taxon>Bacteroidota</taxon>
        <taxon>Flavobacteriia</taxon>
        <taxon>Flavobacteriales</taxon>
        <taxon>Weeksellaceae</taxon>
        <taxon>Chryseobacterium group</taxon>
        <taxon>Chryseobacterium</taxon>
    </lineage>
</organism>
<dbReference type="AlphaFoldDB" id="A0A1M5FJB1"/>
<dbReference type="STRING" id="1416778.SAMN05443633_10839"/>
<sequence>MLKNLITLFTVSVFFSCQKDHTTINKRKPDTLKSYPTEKQITKKYTDPKKSDPYRCTIDNALQTIIKLPEVQKESAFVDSISAGKKALSFMLDSLDMGSKPFYMVKTGFNGEMRWETYTTFYIDKNNCKTIFVDEVVSGDILSLEDWRKSQK</sequence>
<evidence type="ECO:0000313" key="2">
    <source>
        <dbReference type="Proteomes" id="UP000184518"/>
    </source>
</evidence>
<dbReference type="RefSeq" id="WP_072959285.1">
    <property type="nucleotide sequence ID" value="NZ_FQUT01000008.1"/>
</dbReference>
<dbReference type="PROSITE" id="PS51257">
    <property type="entry name" value="PROKAR_LIPOPROTEIN"/>
    <property type="match status" value="1"/>
</dbReference>
<evidence type="ECO:0000313" key="1">
    <source>
        <dbReference type="EMBL" id="SHF91576.1"/>
    </source>
</evidence>
<accession>A0A1M5FJB1</accession>
<gene>
    <name evidence="1" type="ORF">SAMN05443633_10839</name>
</gene>
<name>A0A1M5FJB1_9FLAO</name>
<proteinExistence type="predicted"/>
<dbReference type="OrthoDB" id="7054664at2"/>